<dbReference type="Pfam" id="PF14576">
    <property type="entry name" value="SEO_N"/>
    <property type="match status" value="1"/>
</dbReference>
<protein>
    <recommendedName>
        <fullName evidence="1">Sieve element occlusion N-terminal domain-containing protein</fullName>
    </recommendedName>
</protein>
<dbReference type="PANTHER" id="PTHR33232">
    <property type="entry name" value="PROTEIN SIEVE ELEMENT OCCLUSION B-LIKE"/>
    <property type="match status" value="1"/>
</dbReference>
<keyword evidence="3" id="KW-1185">Reference proteome</keyword>
<dbReference type="EMBL" id="JAUJYO010000004">
    <property type="protein sequence ID" value="KAK1319226.1"/>
    <property type="molecule type" value="Genomic_DNA"/>
</dbReference>
<evidence type="ECO:0000259" key="1">
    <source>
        <dbReference type="Pfam" id="PF14576"/>
    </source>
</evidence>
<dbReference type="InterPro" id="IPR027942">
    <property type="entry name" value="SEO_N"/>
</dbReference>
<reference evidence="2" key="2">
    <citation type="submission" date="2023-06" db="EMBL/GenBank/DDBJ databases">
        <authorList>
            <person name="Ma L."/>
            <person name="Liu K.-W."/>
            <person name="Li Z."/>
            <person name="Hsiao Y.-Y."/>
            <person name="Qi Y."/>
            <person name="Fu T."/>
            <person name="Tang G."/>
            <person name="Zhang D."/>
            <person name="Sun W.-H."/>
            <person name="Liu D.-K."/>
            <person name="Li Y."/>
            <person name="Chen G.-Z."/>
            <person name="Liu X.-D."/>
            <person name="Liao X.-Y."/>
            <person name="Jiang Y.-T."/>
            <person name="Yu X."/>
            <person name="Hao Y."/>
            <person name="Huang J."/>
            <person name="Zhao X.-W."/>
            <person name="Ke S."/>
            <person name="Chen Y.-Y."/>
            <person name="Wu W.-L."/>
            <person name="Hsu J.-L."/>
            <person name="Lin Y.-F."/>
            <person name="Huang M.-D."/>
            <person name="Li C.-Y."/>
            <person name="Huang L."/>
            <person name="Wang Z.-W."/>
            <person name="Zhao X."/>
            <person name="Zhong W.-Y."/>
            <person name="Peng D.-H."/>
            <person name="Ahmad S."/>
            <person name="Lan S."/>
            <person name="Zhang J.-S."/>
            <person name="Tsai W.-C."/>
            <person name="Van De Peer Y."/>
            <person name="Liu Z.-J."/>
        </authorList>
    </citation>
    <scope>NUCLEOTIDE SEQUENCE</scope>
    <source>
        <strain evidence="2">CP</strain>
        <tissue evidence="2">Leaves</tissue>
    </source>
</reference>
<reference evidence="2" key="1">
    <citation type="journal article" date="2023" name="Nat. Commun.">
        <title>Diploid and tetraploid genomes of Acorus and the evolution of monocots.</title>
        <authorList>
            <person name="Ma L."/>
            <person name="Liu K.W."/>
            <person name="Li Z."/>
            <person name="Hsiao Y.Y."/>
            <person name="Qi Y."/>
            <person name="Fu T."/>
            <person name="Tang G.D."/>
            <person name="Zhang D."/>
            <person name="Sun W.H."/>
            <person name="Liu D.K."/>
            <person name="Li Y."/>
            <person name="Chen G.Z."/>
            <person name="Liu X.D."/>
            <person name="Liao X.Y."/>
            <person name="Jiang Y.T."/>
            <person name="Yu X."/>
            <person name="Hao Y."/>
            <person name="Huang J."/>
            <person name="Zhao X.W."/>
            <person name="Ke S."/>
            <person name="Chen Y.Y."/>
            <person name="Wu W.L."/>
            <person name="Hsu J.L."/>
            <person name="Lin Y.F."/>
            <person name="Huang M.D."/>
            <person name="Li C.Y."/>
            <person name="Huang L."/>
            <person name="Wang Z.W."/>
            <person name="Zhao X."/>
            <person name="Zhong W.Y."/>
            <person name="Peng D.H."/>
            <person name="Ahmad S."/>
            <person name="Lan S."/>
            <person name="Zhang J.S."/>
            <person name="Tsai W.C."/>
            <person name="Van de Peer Y."/>
            <person name="Liu Z.J."/>
        </authorList>
    </citation>
    <scope>NUCLEOTIDE SEQUENCE</scope>
    <source>
        <strain evidence="2">CP</strain>
    </source>
</reference>
<dbReference type="PANTHER" id="PTHR33232:SF11">
    <property type="entry name" value="PROTEIN SIEVE ELEMENT OCCLUSION C"/>
    <property type="match status" value="1"/>
</dbReference>
<accession>A0AAV9F0F3</accession>
<dbReference type="GO" id="GO:0010088">
    <property type="term" value="P:phloem development"/>
    <property type="evidence" value="ECO:0007669"/>
    <property type="project" value="InterPro"/>
</dbReference>
<sequence>MRSIDTTSPSRFTITNEEILVKKLLQTHAPDGRDFNPEALLHAAELLMSQAMTPIMSYNCSTDGDGPHSTTMDICESLECYSWGAKMVLVIAAFALSYGEFSLIKYYPSNLLASSIAFLKRLSPYLLEEIKESKHSVKASKALAKEMVEVTKCILDCERYPVQYVSMDYNAIL</sequence>
<proteinExistence type="predicted"/>
<comment type="caution">
    <text evidence="2">The sequence shown here is derived from an EMBL/GenBank/DDBJ whole genome shotgun (WGS) entry which is preliminary data.</text>
</comment>
<evidence type="ECO:0000313" key="3">
    <source>
        <dbReference type="Proteomes" id="UP001180020"/>
    </source>
</evidence>
<dbReference type="AlphaFoldDB" id="A0AAV9F0F3"/>
<organism evidence="2 3">
    <name type="scientific">Acorus calamus</name>
    <name type="common">Sweet flag</name>
    <dbReference type="NCBI Taxonomy" id="4465"/>
    <lineage>
        <taxon>Eukaryota</taxon>
        <taxon>Viridiplantae</taxon>
        <taxon>Streptophyta</taxon>
        <taxon>Embryophyta</taxon>
        <taxon>Tracheophyta</taxon>
        <taxon>Spermatophyta</taxon>
        <taxon>Magnoliopsida</taxon>
        <taxon>Liliopsida</taxon>
        <taxon>Acoraceae</taxon>
        <taxon>Acorus</taxon>
    </lineage>
</organism>
<gene>
    <name evidence="2" type="ORF">QJS10_CPB04g01615</name>
</gene>
<name>A0AAV9F0F3_ACOCL</name>
<feature type="domain" description="Sieve element occlusion N-terminal" evidence="1">
    <location>
        <begin position="56"/>
        <end position="172"/>
    </location>
</feature>
<dbReference type="Proteomes" id="UP001180020">
    <property type="component" value="Unassembled WGS sequence"/>
</dbReference>
<dbReference type="InterPro" id="IPR039299">
    <property type="entry name" value="SEOA"/>
</dbReference>
<evidence type="ECO:0000313" key="2">
    <source>
        <dbReference type="EMBL" id="KAK1319226.1"/>
    </source>
</evidence>